<dbReference type="PANTHER" id="PTHR30290">
    <property type="entry name" value="PERIPLASMIC BINDING COMPONENT OF ABC TRANSPORTER"/>
    <property type="match status" value="1"/>
</dbReference>
<dbReference type="STRING" id="709986.Deima_2853"/>
<keyword evidence="4" id="KW-1185">Reference proteome</keyword>
<dbReference type="EMBL" id="CP002454">
    <property type="protein sequence ID" value="ADV68482.1"/>
    <property type="molecule type" value="Genomic_DNA"/>
</dbReference>
<name>E8UBP3_DEIML</name>
<feature type="signal peptide" evidence="1">
    <location>
        <begin position="1"/>
        <end position="18"/>
    </location>
</feature>
<dbReference type="CDD" id="cd08512">
    <property type="entry name" value="PBP2_NikA_DppA_OppA_like_7"/>
    <property type="match status" value="1"/>
</dbReference>
<dbReference type="SUPFAM" id="SSF53850">
    <property type="entry name" value="Periplasmic binding protein-like II"/>
    <property type="match status" value="1"/>
</dbReference>
<dbReference type="Gene3D" id="3.40.190.10">
    <property type="entry name" value="Periplasmic binding protein-like II"/>
    <property type="match status" value="1"/>
</dbReference>
<dbReference type="InterPro" id="IPR039424">
    <property type="entry name" value="SBP_5"/>
</dbReference>
<proteinExistence type="predicted"/>
<protein>
    <submittedName>
        <fullName evidence="3">ABC-type transporter, periplasmic subunit</fullName>
    </submittedName>
</protein>
<dbReference type="Proteomes" id="UP000008635">
    <property type="component" value="Chromosome"/>
</dbReference>
<dbReference type="PANTHER" id="PTHR30290:SF34">
    <property type="entry name" value="ABC TRANSPORTER, PERIPLASMIC OLIGO-PEPTIDE BINDING PROTEIN, PUTATIVE-RELATED"/>
    <property type="match status" value="1"/>
</dbReference>
<evidence type="ECO:0000313" key="3">
    <source>
        <dbReference type="EMBL" id="ADV68482.1"/>
    </source>
</evidence>
<dbReference type="Pfam" id="PF00496">
    <property type="entry name" value="SBP_bac_5"/>
    <property type="match status" value="1"/>
</dbReference>
<dbReference type="eggNOG" id="COG0747">
    <property type="taxonomic scope" value="Bacteria"/>
</dbReference>
<dbReference type="GO" id="GO:0042597">
    <property type="term" value="C:periplasmic space"/>
    <property type="evidence" value="ECO:0007669"/>
    <property type="project" value="UniProtKB-ARBA"/>
</dbReference>
<dbReference type="Gene3D" id="3.10.105.10">
    <property type="entry name" value="Dipeptide-binding Protein, Domain 3"/>
    <property type="match status" value="1"/>
</dbReference>
<dbReference type="GO" id="GO:0015833">
    <property type="term" value="P:peptide transport"/>
    <property type="evidence" value="ECO:0007669"/>
    <property type="project" value="TreeGrafter"/>
</dbReference>
<dbReference type="KEGG" id="dmr:Deima_2853"/>
<dbReference type="GO" id="GO:1904680">
    <property type="term" value="F:peptide transmembrane transporter activity"/>
    <property type="evidence" value="ECO:0007669"/>
    <property type="project" value="TreeGrafter"/>
</dbReference>
<keyword evidence="1" id="KW-0732">Signal</keyword>
<dbReference type="InterPro" id="IPR000914">
    <property type="entry name" value="SBP_5_dom"/>
</dbReference>
<dbReference type="HOGENOM" id="CLU_017028_7_2_0"/>
<feature type="chain" id="PRO_5003231888" evidence="1">
    <location>
        <begin position="19"/>
        <end position="569"/>
    </location>
</feature>
<dbReference type="GO" id="GO:0043190">
    <property type="term" value="C:ATP-binding cassette (ABC) transporter complex"/>
    <property type="evidence" value="ECO:0007669"/>
    <property type="project" value="InterPro"/>
</dbReference>
<accession>E8UBP3</accession>
<dbReference type="Gene3D" id="3.90.76.10">
    <property type="entry name" value="Dipeptide-binding Protein, Domain 1"/>
    <property type="match status" value="1"/>
</dbReference>
<feature type="domain" description="Solute-binding protein family 5" evidence="2">
    <location>
        <begin position="69"/>
        <end position="490"/>
    </location>
</feature>
<reference evidence="4" key="2">
    <citation type="submission" date="2011-01" db="EMBL/GenBank/DDBJ databases">
        <title>The complete genome of Deinococcus maricopensis DSM 21211.</title>
        <authorList>
            <consortium name="US DOE Joint Genome Institute (JGI-PGF)"/>
            <person name="Lucas S."/>
            <person name="Copeland A."/>
            <person name="Lapidus A."/>
            <person name="Goodwin L."/>
            <person name="Pitluck S."/>
            <person name="Kyrpides N."/>
            <person name="Mavromatis K."/>
            <person name="Pagani I."/>
            <person name="Ivanova N."/>
            <person name="Ovchinnikova G."/>
            <person name="Zeytun A."/>
            <person name="Detter J.C."/>
            <person name="Han C."/>
            <person name="Land M."/>
            <person name="Hauser L."/>
            <person name="Markowitz V."/>
            <person name="Cheng J.-F."/>
            <person name="Hugenholtz P."/>
            <person name="Woyke T."/>
            <person name="Wu D."/>
            <person name="Pukall R."/>
            <person name="Gehrich-Schroeter G."/>
            <person name="Brambilla E."/>
            <person name="Klenk H.-P."/>
            <person name="Eisen J.A."/>
        </authorList>
    </citation>
    <scope>NUCLEOTIDE SEQUENCE [LARGE SCALE GENOMIC DNA]</scope>
    <source>
        <strain evidence="4">DSM 21211 / LMG 22137 / NRRL B-23946 / LB-34</strain>
    </source>
</reference>
<gene>
    <name evidence="3" type="ordered locus">Deima_2853</name>
</gene>
<dbReference type="OrthoDB" id="9796817at2"/>
<dbReference type="InterPro" id="IPR030678">
    <property type="entry name" value="Peptide/Ni-bd"/>
</dbReference>
<evidence type="ECO:0000313" key="4">
    <source>
        <dbReference type="Proteomes" id="UP000008635"/>
    </source>
</evidence>
<evidence type="ECO:0000256" key="1">
    <source>
        <dbReference type="SAM" id="SignalP"/>
    </source>
</evidence>
<dbReference type="AlphaFoldDB" id="E8UBP3"/>
<dbReference type="RefSeq" id="WP_013557986.1">
    <property type="nucleotide sequence ID" value="NC_014958.1"/>
</dbReference>
<sequence length="569" mass="62089" precursor="true">MKKTALLVGLMLAGAAMAQTKNPGTLINVSISDWSSFDPAHCYDTACAEVLQNTLETLYFPKGTSSTQFAPLLAASMPTISNGGKTYTIKLNTKARFSDGSPVTAADVKYSIARQVLMSTDDGPAALLLEPLLGDAAPLKKDDAAAFDRVDKAIQTRGNDTVIFNLAKPFAPFVSALAHNAASIYSKKAAVAAGEWDGTKASWAKFNNAPLGESKYANVTPLGSGPFVLQRYDKGQQVVLAKNAKYWRAPAKLNVVVLKRVDEPATAVQMLRTGDADQIGVGAYPRNQIKNFQGLPGVKVIDNVSTLVLQAMFMNFNIKGTNYLGSAKMDEKGIPANFFSDVNVRRGFAASFDYQTFIKDQLLGAGTQTNTVLVKGLAGYTNSLKYKFDRTAATNYFKKAWGGKLWDAGFTVPVFYNSGNANRQKAAEILKRNIEAINPKFHVDVREAQFSSILADAAAKRMTVWMLGWQADYADPHNFAQPFLASTGNYPQNTGYKNARVDALINQAVATTDPAKRTALYKQIEQIGFNDVAEVPLWQGISYTVQRDWVKGRVLNPLYSGDYYYYTSK</sequence>
<evidence type="ECO:0000259" key="2">
    <source>
        <dbReference type="Pfam" id="PF00496"/>
    </source>
</evidence>
<reference evidence="3 4" key="1">
    <citation type="journal article" date="2011" name="Stand. Genomic Sci.">
        <title>Complete genome sequence of Deinococcus maricopensis type strain (LB-34).</title>
        <authorList>
            <person name="Pukall R."/>
            <person name="Zeytun A."/>
            <person name="Lucas S."/>
            <person name="Lapidus A."/>
            <person name="Hammon N."/>
            <person name="Deshpande S."/>
            <person name="Nolan M."/>
            <person name="Cheng J.F."/>
            <person name="Pitluck S."/>
            <person name="Liolios K."/>
            <person name="Pagani I."/>
            <person name="Mikhailova N."/>
            <person name="Ivanova N."/>
            <person name="Mavromatis K."/>
            <person name="Pati A."/>
            <person name="Tapia R."/>
            <person name="Han C."/>
            <person name="Goodwin L."/>
            <person name="Chen A."/>
            <person name="Palaniappan K."/>
            <person name="Land M."/>
            <person name="Hauser L."/>
            <person name="Chang Y.J."/>
            <person name="Jeffries C.D."/>
            <person name="Brambilla E.M."/>
            <person name="Rohde M."/>
            <person name="Goker M."/>
            <person name="Detter J.C."/>
            <person name="Woyke T."/>
            <person name="Bristow J."/>
            <person name="Eisen J.A."/>
            <person name="Markowitz V."/>
            <person name="Hugenholtz P."/>
            <person name="Kyrpides N.C."/>
            <person name="Klenk H.P."/>
        </authorList>
    </citation>
    <scope>NUCLEOTIDE SEQUENCE [LARGE SCALE GENOMIC DNA]</scope>
    <source>
        <strain evidence="4">DSM 21211 / LMG 22137 / NRRL B-23946 / LB-34</strain>
    </source>
</reference>
<dbReference type="PIRSF" id="PIRSF002741">
    <property type="entry name" value="MppA"/>
    <property type="match status" value="1"/>
</dbReference>
<organism evidence="3 4">
    <name type="scientific">Deinococcus maricopensis (strain DSM 21211 / LMG 22137 / NRRL B-23946 / LB-34)</name>
    <dbReference type="NCBI Taxonomy" id="709986"/>
    <lineage>
        <taxon>Bacteria</taxon>
        <taxon>Thermotogati</taxon>
        <taxon>Deinococcota</taxon>
        <taxon>Deinococci</taxon>
        <taxon>Deinococcales</taxon>
        <taxon>Deinococcaceae</taxon>
        <taxon>Deinococcus</taxon>
    </lineage>
</organism>